<dbReference type="Gene3D" id="3.80.10.10">
    <property type="entry name" value="Ribonuclease Inhibitor"/>
    <property type="match status" value="1"/>
</dbReference>
<feature type="region of interest" description="Disordered" evidence="1">
    <location>
        <begin position="475"/>
        <end position="498"/>
    </location>
</feature>
<evidence type="ECO:0000313" key="3">
    <source>
        <dbReference type="Proteomes" id="UP001194468"/>
    </source>
</evidence>
<proteinExistence type="predicted"/>
<name>A0AAD4GMB9_BOLED</name>
<reference evidence="2" key="1">
    <citation type="submission" date="2019-10" db="EMBL/GenBank/DDBJ databases">
        <authorList>
            <consortium name="DOE Joint Genome Institute"/>
            <person name="Kuo A."/>
            <person name="Miyauchi S."/>
            <person name="Kiss E."/>
            <person name="Drula E."/>
            <person name="Kohler A."/>
            <person name="Sanchez-Garcia M."/>
            <person name="Andreopoulos B."/>
            <person name="Barry K.W."/>
            <person name="Bonito G."/>
            <person name="Buee M."/>
            <person name="Carver A."/>
            <person name="Chen C."/>
            <person name="Cichocki N."/>
            <person name="Clum A."/>
            <person name="Culley D."/>
            <person name="Crous P.W."/>
            <person name="Fauchery L."/>
            <person name="Girlanda M."/>
            <person name="Hayes R."/>
            <person name="Keri Z."/>
            <person name="LaButti K."/>
            <person name="Lipzen A."/>
            <person name="Lombard V."/>
            <person name="Magnuson J."/>
            <person name="Maillard F."/>
            <person name="Morin E."/>
            <person name="Murat C."/>
            <person name="Nolan M."/>
            <person name="Ohm R."/>
            <person name="Pangilinan J."/>
            <person name="Pereira M."/>
            <person name="Perotto S."/>
            <person name="Peter M."/>
            <person name="Riley R."/>
            <person name="Sitrit Y."/>
            <person name="Stielow B."/>
            <person name="Szollosi G."/>
            <person name="Zifcakova L."/>
            <person name="Stursova M."/>
            <person name="Spatafora J.W."/>
            <person name="Tedersoo L."/>
            <person name="Vaario L.-M."/>
            <person name="Yamada A."/>
            <person name="Yan M."/>
            <person name="Wang P."/>
            <person name="Xu J."/>
            <person name="Bruns T."/>
            <person name="Baldrian P."/>
            <person name="Vilgalys R."/>
            <person name="Henrissat B."/>
            <person name="Grigoriev I.V."/>
            <person name="Hibbett D."/>
            <person name="Nagy L.G."/>
            <person name="Martin F.M."/>
        </authorList>
    </citation>
    <scope>NUCLEOTIDE SEQUENCE</scope>
    <source>
        <strain evidence="2">BED1</strain>
    </source>
</reference>
<dbReference type="SUPFAM" id="SSF52047">
    <property type="entry name" value="RNI-like"/>
    <property type="match status" value="1"/>
</dbReference>
<gene>
    <name evidence="2" type="ORF">L210DRAFT_3639060</name>
</gene>
<feature type="region of interest" description="Disordered" evidence="1">
    <location>
        <begin position="300"/>
        <end position="433"/>
    </location>
</feature>
<evidence type="ECO:0000256" key="1">
    <source>
        <dbReference type="SAM" id="MobiDB-lite"/>
    </source>
</evidence>
<dbReference type="CDD" id="cd09917">
    <property type="entry name" value="F-box_SF"/>
    <property type="match status" value="1"/>
</dbReference>
<accession>A0AAD4GMB9</accession>
<reference evidence="2" key="2">
    <citation type="journal article" date="2020" name="Nat. Commun.">
        <title>Large-scale genome sequencing of mycorrhizal fungi provides insights into the early evolution of symbiotic traits.</title>
        <authorList>
            <person name="Miyauchi S."/>
            <person name="Kiss E."/>
            <person name="Kuo A."/>
            <person name="Drula E."/>
            <person name="Kohler A."/>
            <person name="Sanchez-Garcia M."/>
            <person name="Morin E."/>
            <person name="Andreopoulos B."/>
            <person name="Barry K.W."/>
            <person name="Bonito G."/>
            <person name="Buee M."/>
            <person name="Carver A."/>
            <person name="Chen C."/>
            <person name="Cichocki N."/>
            <person name="Clum A."/>
            <person name="Culley D."/>
            <person name="Crous P.W."/>
            <person name="Fauchery L."/>
            <person name="Girlanda M."/>
            <person name="Hayes R.D."/>
            <person name="Keri Z."/>
            <person name="LaButti K."/>
            <person name="Lipzen A."/>
            <person name="Lombard V."/>
            <person name="Magnuson J."/>
            <person name="Maillard F."/>
            <person name="Murat C."/>
            <person name="Nolan M."/>
            <person name="Ohm R.A."/>
            <person name="Pangilinan J."/>
            <person name="Pereira M.F."/>
            <person name="Perotto S."/>
            <person name="Peter M."/>
            <person name="Pfister S."/>
            <person name="Riley R."/>
            <person name="Sitrit Y."/>
            <person name="Stielow J.B."/>
            <person name="Szollosi G."/>
            <person name="Zifcakova L."/>
            <person name="Stursova M."/>
            <person name="Spatafora J.W."/>
            <person name="Tedersoo L."/>
            <person name="Vaario L.M."/>
            <person name="Yamada A."/>
            <person name="Yan M."/>
            <person name="Wang P."/>
            <person name="Xu J."/>
            <person name="Bruns T."/>
            <person name="Baldrian P."/>
            <person name="Vilgalys R."/>
            <person name="Dunand C."/>
            <person name="Henrissat B."/>
            <person name="Grigoriev I.V."/>
            <person name="Hibbett D."/>
            <person name="Nagy L.G."/>
            <person name="Martin F.M."/>
        </authorList>
    </citation>
    <scope>NUCLEOTIDE SEQUENCE</scope>
    <source>
        <strain evidence="2">BED1</strain>
    </source>
</reference>
<feature type="compositionally biased region" description="Low complexity" evidence="1">
    <location>
        <begin position="393"/>
        <end position="409"/>
    </location>
</feature>
<sequence length="658" mass="70053">MNVNLDVLELIFAQLDGTDLVASAQVSRAFLAGAIPSLYAAVEYTTRHAKRYQNEMSPFATLAAHDHLAVHVKRIAIYSAPLTQSAPNIVHPVFLDELTRALRTTTNLRSFICAVKILPPLIPHLVDKPRLRHLRIYAPIASRQMAVLQDRTGLRSLALDAPSWCVIDALPKWTPSMQKTLAHLTLFMSQDMDATVLNATLAHLPRLRGLHVIGCPRITHITVLKALSHTPDIRELSFTIFPSQDTTLPPLNFCIPPLTHLSIDIRASYPGLKSFIARIISRLSPRDALAICGGWIGEIKSSSERADPPPDGGGNAPGGPPPAAAGGGVNVWQHIQLHGPAPGHAHGHGHGNDDPPLLTPPVPHHGNAHPNPNPGAPPPIPALPTTVFGFAFPLGNPNGNNNNNNNNNPPGGGPPNPLNPYIPDSNSPSLVSSLPSTLSTLHLPQISPAGLRDVVDRCQDIQLLGIVIGNAFASPASAKPSKMTGRSPGRSKRHAANSGVVRPEVSILAGVLSRARALRELIMDTSPTDIVGNGNGVSTVAGPGGSHGTSSGGYALLTPTAVRMLMRDSPLLRRIVAEGRVWESPTPTPPTPIPFPHRLDIELKLSKARYGPGANYNHAHGPPGFGSHGGGYGQMEAGNDHWFWLTDSASSGRVYSEF</sequence>
<feature type="compositionally biased region" description="Pro residues" evidence="1">
    <location>
        <begin position="371"/>
        <end position="382"/>
    </location>
</feature>
<dbReference type="AlphaFoldDB" id="A0AAD4GMB9"/>
<protein>
    <recommendedName>
        <fullName evidence="4">F-box domain-containing protein</fullName>
    </recommendedName>
</protein>
<dbReference type="Proteomes" id="UP001194468">
    <property type="component" value="Unassembled WGS sequence"/>
</dbReference>
<keyword evidence="3" id="KW-1185">Reference proteome</keyword>
<comment type="caution">
    <text evidence="2">The sequence shown here is derived from an EMBL/GenBank/DDBJ whole genome shotgun (WGS) entry which is preliminary data.</text>
</comment>
<feature type="compositionally biased region" description="Pro residues" evidence="1">
    <location>
        <begin position="411"/>
        <end position="420"/>
    </location>
</feature>
<evidence type="ECO:0000313" key="2">
    <source>
        <dbReference type="EMBL" id="KAF8452557.1"/>
    </source>
</evidence>
<organism evidence="2 3">
    <name type="scientific">Boletus edulis BED1</name>
    <dbReference type="NCBI Taxonomy" id="1328754"/>
    <lineage>
        <taxon>Eukaryota</taxon>
        <taxon>Fungi</taxon>
        <taxon>Dikarya</taxon>
        <taxon>Basidiomycota</taxon>
        <taxon>Agaricomycotina</taxon>
        <taxon>Agaricomycetes</taxon>
        <taxon>Agaricomycetidae</taxon>
        <taxon>Boletales</taxon>
        <taxon>Boletineae</taxon>
        <taxon>Boletaceae</taxon>
        <taxon>Boletoideae</taxon>
        <taxon>Boletus</taxon>
    </lineage>
</organism>
<dbReference type="InterPro" id="IPR032675">
    <property type="entry name" value="LRR_dom_sf"/>
</dbReference>
<dbReference type="EMBL" id="WHUW01000001">
    <property type="protein sequence ID" value="KAF8452557.1"/>
    <property type="molecule type" value="Genomic_DNA"/>
</dbReference>
<evidence type="ECO:0008006" key="4">
    <source>
        <dbReference type="Google" id="ProtNLM"/>
    </source>
</evidence>
<feature type="compositionally biased region" description="Low complexity" evidence="1">
    <location>
        <begin position="423"/>
        <end position="433"/>
    </location>
</feature>